<dbReference type="PROSITE" id="PS01256">
    <property type="entry name" value="CULLIN_1"/>
    <property type="match status" value="1"/>
</dbReference>
<protein>
    <submittedName>
        <fullName evidence="7">Cullin-3</fullName>
    </submittedName>
</protein>
<evidence type="ECO:0000259" key="6">
    <source>
        <dbReference type="PROSITE" id="PS50069"/>
    </source>
</evidence>
<dbReference type="Pfam" id="PF26557">
    <property type="entry name" value="Cullin_AB"/>
    <property type="match status" value="1"/>
</dbReference>
<dbReference type="GO" id="GO:0010468">
    <property type="term" value="P:regulation of gene expression"/>
    <property type="evidence" value="ECO:0007669"/>
    <property type="project" value="UniProtKB-ARBA"/>
</dbReference>
<dbReference type="GO" id="GO:0006950">
    <property type="term" value="P:response to stress"/>
    <property type="evidence" value="ECO:0007669"/>
    <property type="project" value="UniProtKB-ARBA"/>
</dbReference>
<organism evidence="7 8">
    <name type="scientific">Choanephora cucurbitarum</name>
    <dbReference type="NCBI Taxonomy" id="101091"/>
    <lineage>
        <taxon>Eukaryota</taxon>
        <taxon>Fungi</taxon>
        <taxon>Fungi incertae sedis</taxon>
        <taxon>Mucoromycota</taxon>
        <taxon>Mucoromycotina</taxon>
        <taxon>Mucoromycetes</taxon>
        <taxon>Mucorales</taxon>
        <taxon>Mucorineae</taxon>
        <taxon>Choanephoraceae</taxon>
        <taxon>Choanephoroideae</taxon>
        <taxon>Choanephora</taxon>
    </lineage>
</organism>
<evidence type="ECO:0000313" key="8">
    <source>
        <dbReference type="Proteomes" id="UP000093000"/>
    </source>
</evidence>
<dbReference type="GO" id="GO:0005737">
    <property type="term" value="C:cytoplasm"/>
    <property type="evidence" value="ECO:0007669"/>
    <property type="project" value="UniProtKB-ARBA"/>
</dbReference>
<evidence type="ECO:0000256" key="5">
    <source>
        <dbReference type="RuleBase" id="RU003829"/>
    </source>
</evidence>
<dbReference type="GO" id="GO:0007165">
    <property type="term" value="P:signal transduction"/>
    <property type="evidence" value="ECO:0007669"/>
    <property type="project" value="UniProtKB-ARBA"/>
</dbReference>
<dbReference type="PANTHER" id="PTHR11932">
    <property type="entry name" value="CULLIN"/>
    <property type="match status" value="1"/>
</dbReference>
<dbReference type="InterPro" id="IPR001373">
    <property type="entry name" value="Cullin_N"/>
</dbReference>
<accession>A0A1C7NLT2</accession>
<dbReference type="FunFam" id="1.20.1310.10:FF:000002">
    <property type="entry name" value="cullin-3 isoform X1"/>
    <property type="match status" value="1"/>
</dbReference>
<proteinExistence type="inferred from homology"/>
<dbReference type="GO" id="GO:0006915">
    <property type="term" value="P:apoptotic process"/>
    <property type="evidence" value="ECO:0007669"/>
    <property type="project" value="UniProtKB-ARBA"/>
</dbReference>
<comment type="similarity">
    <text evidence="1 4 5">Belongs to the cullin family.</text>
</comment>
<dbReference type="InterPro" id="IPR036390">
    <property type="entry name" value="WH_DNA-bd_sf"/>
</dbReference>
<dbReference type="GO" id="GO:0031461">
    <property type="term" value="C:cullin-RING ubiquitin ligase complex"/>
    <property type="evidence" value="ECO:0007669"/>
    <property type="project" value="InterPro"/>
</dbReference>
<dbReference type="FunFam" id="1.10.10.10:FF:000091">
    <property type="entry name" value="Cullin 3"/>
    <property type="match status" value="1"/>
</dbReference>
<dbReference type="SUPFAM" id="SSF46785">
    <property type="entry name" value="Winged helix' DNA-binding domain"/>
    <property type="match status" value="1"/>
</dbReference>
<dbReference type="InterPro" id="IPR016158">
    <property type="entry name" value="Cullin_homology"/>
</dbReference>
<dbReference type="STRING" id="101091.A0A1C7NLT2"/>
<comment type="caution">
    <text evidence="7">The sequence shown here is derived from an EMBL/GenBank/DDBJ whole genome shotgun (WGS) entry which is preliminary data.</text>
</comment>
<gene>
    <name evidence="7" type="primary">Cul3</name>
    <name evidence="7" type="ORF">A0J61_02548</name>
</gene>
<dbReference type="FunFam" id="1.20.1310.10:FF:000001">
    <property type="entry name" value="Cullin 3"/>
    <property type="match status" value="1"/>
</dbReference>
<dbReference type="OrthoDB" id="27073at2759"/>
<dbReference type="SUPFAM" id="SSF74788">
    <property type="entry name" value="Cullin repeat-like"/>
    <property type="match status" value="1"/>
</dbReference>
<dbReference type="SMART" id="SM00182">
    <property type="entry name" value="CULLIN"/>
    <property type="match status" value="1"/>
</dbReference>
<dbReference type="Gene3D" id="1.20.1310.10">
    <property type="entry name" value="Cullin Repeats"/>
    <property type="match status" value="4"/>
</dbReference>
<dbReference type="GO" id="GO:0043161">
    <property type="term" value="P:proteasome-mediated ubiquitin-dependent protein catabolic process"/>
    <property type="evidence" value="ECO:0007669"/>
    <property type="project" value="UniProtKB-ARBA"/>
</dbReference>
<dbReference type="Proteomes" id="UP000093000">
    <property type="component" value="Unassembled WGS sequence"/>
</dbReference>
<dbReference type="SMART" id="SM00884">
    <property type="entry name" value="Cullin_Nedd8"/>
    <property type="match status" value="1"/>
</dbReference>
<dbReference type="Pfam" id="PF10557">
    <property type="entry name" value="Cullin_Nedd8"/>
    <property type="match status" value="1"/>
</dbReference>
<keyword evidence="2" id="KW-1017">Isopeptide bond</keyword>
<evidence type="ECO:0000256" key="2">
    <source>
        <dbReference type="ARBA" id="ARBA00022499"/>
    </source>
</evidence>
<dbReference type="GO" id="GO:0080090">
    <property type="term" value="P:regulation of primary metabolic process"/>
    <property type="evidence" value="ECO:0007669"/>
    <property type="project" value="UniProtKB-ARBA"/>
</dbReference>
<dbReference type="InterPro" id="IPR016157">
    <property type="entry name" value="Cullin_CS"/>
</dbReference>
<evidence type="ECO:0000313" key="7">
    <source>
        <dbReference type="EMBL" id="OBZ89416.1"/>
    </source>
</evidence>
<feature type="domain" description="Cullin family profile" evidence="6">
    <location>
        <begin position="396"/>
        <end position="627"/>
    </location>
</feature>
<evidence type="ECO:0000256" key="4">
    <source>
        <dbReference type="PROSITE-ProRule" id="PRU00330"/>
    </source>
</evidence>
<dbReference type="GO" id="GO:0031625">
    <property type="term" value="F:ubiquitin protein ligase binding"/>
    <property type="evidence" value="ECO:0007669"/>
    <property type="project" value="InterPro"/>
</dbReference>
<dbReference type="InterPro" id="IPR036388">
    <property type="entry name" value="WH-like_DNA-bd_sf"/>
</dbReference>
<dbReference type="SUPFAM" id="SSF75632">
    <property type="entry name" value="Cullin homology domain"/>
    <property type="match status" value="1"/>
</dbReference>
<dbReference type="PROSITE" id="PS50069">
    <property type="entry name" value="CULLIN_2"/>
    <property type="match status" value="1"/>
</dbReference>
<evidence type="ECO:0000256" key="1">
    <source>
        <dbReference type="ARBA" id="ARBA00006019"/>
    </source>
</evidence>
<dbReference type="Gene3D" id="1.10.10.10">
    <property type="entry name" value="Winged helix-like DNA-binding domain superfamily/Winged helix DNA-binding domain"/>
    <property type="match status" value="1"/>
</dbReference>
<dbReference type="InterPro" id="IPR016159">
    <property type="entry name" value="Cullin_repeat-like_dom_sf"/>
</dbReference>
<dbReference type="InterPro" id="IPR045093">
    <property type="entry name" value="Cullin"/>
</dbReference>
<dbReference type="EMBL" id="LUGH01000097">
    <property type="protein sequence ID" value="OBZ89416.1"/>
    <property type="molecule type" value="Genomic_DNA"/>
</dbReference>
<dbReference type="InterPro" id="IPR019559">
    <property type="entry name" value="Cullin_neddylation_domain"/>
</dbReference>
<dbReference type="Pfam" id="PF00888">
    <property type="entry name" value="Cullin"/>
    <property type="match status" value="1"/>
</dbReference>
<dbReference type="InterPro" id="IPR059120">
    <property type="entry name" value="Cullin-like_AB"/>
</dbReference>
<dbReference type="FunCoup" id="A0A1C7NLT2">
    <property type="interactions" value="666"/>
</dbReference>
<dbReference type="Gene3D" id="3.30.230.130">
    <property type="entry name" value="Cullin, Chain C, Domain 2"/>
    <property type="match status" value="1"/>
</dbReference>
<dbReference type="AlphaFoldDB" id="A0A1C7NLT2"/>
<name>A0A1C7NLT2_9FUNG</name>
<evidence type="ECO:0000256" key="3">
    <source>
        <dbReference type="ARBA" id="ARBA00022843"/>
    </source>
</evidence>
<dbReference type="InParanoid" id="A0A1C7NLT2"/>
<keyword evidence="3" id="KW-0832">Ubl conjugation</keyword>
<dbReference type="GO" id="GO:0000278">
    <property type="term" value="P:mitotic cell cycle"/>
    <property type="evidence" value="ECO:0007669"/>
    <property type="project" value="UniProtKB-ARBA"/>
</dbReference>
<reference evidence="7 8" key="1">
    <citation type="submission" date="2016-03" db="EMBL/GenBank/DDBJ databases">
        <title>Choanephora cucurbitarum.</title>
        <authorList>
            <person name="Min B."/>
            <person name="Park H."/>
            <person name="Park J.-H."/>
            <person name="Shin H.-D."/>
            <person name="Choi I.-G."/>
        </authorList>
    </citation>
    <scope>NUCLEOTIDE SEQUENCE [LARGE SCALE GENOMIC DNA]</scope>
    <source>
        <strain evidence="7 8">KUS-F28377</strain>
    </source>
</reference>
<dbReference type="InterPro" id="IPR036317">
    <property type="entry name" value="Cullin_homology_sf"/>
</dbReference>
<keyword evidence="8" id="KW-1185">Reference proteome</keyword>
<sequence length="758" mass="88195">MSLKKGRIRPVKRMPGIDNTQEYGEGFDILSHAITVIFKKEARELSYELLYRTAYKLTIRQFGERLYHDVERVIADYLEGIAETAIVPAFTQDGTADSGAHFLKTVQKVWYDYTTAIRLILQVLYYLNERLPKYQLPSVYDMGLNLFRDKVIRSPKHPIQKHLISAMLNQIYLERQGDVIDRSAIQSSVAMLVKLSDANKQTVYAVDFEEQYLETSQSFYQLESQKLLSCHNTPEFMRKVDQRLEEEYERTVHCLSVSTEPKIRTIIETQLIANNLSTLMEMKNSGLETMLATDQYEDLSRMYSLFSRVPAGLNEMRTYITQYILTLGAEINQHVTADTKANSKMASGNIALQWVMEVLSLQDKFDKILNQAANKDKSFQTVFNEAFEKFMNENPKSAEFISLFIDDNLKKGLKGKSEDEVDDVLDKTINLFRYLQDKDVFERYYKQHLAKRLLLNRSVSDDAERGMLSKLKRECGYQFTNKLEGMFNDMRLSSEMNGYFKEFLDSHEQHRLPIDLQVTVLTSTFWPMNLSASPKCQMPPLLHKASKAFEAYYFDRHSGRRLTWQPQMGSGDIRAYFKKSKHLLNVSTYAMVVLLLFNDHTSLSWQELKQQTEISDTDLKRTLQSLACAKFKILLKSNPKTRDILTDETFSLNHEFTSPMARIKIQALASKVESEGERKQTQDKVDEERKHQIEASIVRIMKDRKTMEHNLLIAEVTKQLSTRFIPSPVMIKKRIEALIDREYLERSTEDRRAYHYLA</sequence>